<evidence type="ECO:0008006" key="6">
    <source>
        <dbReference type="Google" id="ProtNLM"/>
    </source>
</evidence>
<keyword evidence="3" id="KW-0732">Signal</keyword>
<feature type="transmembrane region" description="Helical" evidence="2">
    <location>
        <begin position="210"/>
        <end position="231"/>
    </location>
</feature>
<dbReference type="Proteomes" id="UP000799441">
    <property type="component" value="Unassembled WGS sequence"/>
</dbReference>
<feature type="compositionally biased region" description="Low complexity" evidence="1">
    <location>
        <begin position="126"/>
        <end position="193"/>
    </location>
</feature>
<evidence type="ECO:0000256" key="2">
    <source>
        <dbReference type="SAM" id="Phobius"/>
    </source>
</evidence>
<feature type="chain" id="PRO_5040306903" description="Mid2 domain-containing protein" evidence="3">
    <location>
        <begin position="20"/>
        <end position="341"/>
    </location>
</feature>
<accession>A0A9P4QGB2</accession>
<feature type="compositionally biased region" description="Basic and acidic residues" evidence="1">
    <location>
        <begin position="322"/>
        <end position="331"/>
    </location>
</feature>
<feature type="compositionally biased region" description="Polar residues" evidence="1">
    <location>
        <begin position="269"/>
        <end position="279"/>
    </location>
</feature>
<organism evidence="4 5">
    <name type="scientific">Polychaeton citri CBS 116435</name>
    <dbReference type="NCBI Taxonomy" id="1314669"/>
    <lineage>
        <taxon>Eukaryota</taxon>
        <taxon>Fungi</taxon>
        <taxon>Dikarya</taxon>
        <taxon>Ascomycota</taxon>
        <taxon>Pezizomycotina</taxon>
        <taxon>Dothideomycetes</taxon>
        <taxon>Dothideomycetidae</taxon>
        <taxon>Capnodiales</taxon>
        <taxon>Capnodiaceae</taxon>
        <taxon>Polychaeton</taxon>
    </lineage>
</organism>
<sequence length="341" mass="35779">MIIFRIALTGVALAWLVDASAIYLQRGVAAQVTALGLSYATPLRQVRQANDDVDDDVDDDGEEDDSEATTQSSAQTKTESTTSTATTKADSSTTTTASGTDDDDNDNDDVSSLSSEVIVGTADPGTSSTMSKTVSPTTSSSSTARSSASTSAPSTTRDSPSTPSLSSKASTSTSSPTSSSTSIPLSASPISTSEPSNTSNGSAKRLGLDIGLGVGLPMLFGAIGLIFFMYLRNQRRSRSEHHERLASFDDRTGSEERLAYNAGEHTAFISPSSSSTPMQQIARRSHDHPADGVSNLPGLPASSRRLSDHGRPTEGFDIPEITVEHPSRERLIPPLELATMK</sequence>
<dbReference type="AlphaFoldDB" id="A0A9P4QGB2"/>
<gene>
    <name evidence="4" type="ORF">K431DRAFT_156517</name>
</gene>
<keyword evidence="2" id="KW-0812">Transmembrane</keyword>
<evidence type="ECO:0000256" key="3">
    <source>
        <dbReference type="SAM" id="SignalP"/>
    </source>
</evidence>
<proteinExistence type="predicted"/>
<dbReference type="EMBL" id="MU003772">
    <property type="protein sequence ID" value="KAF2724339.1"/>
    <property type="molecule type" value="Genomic_DNA"/>
</dbReference>
<feature type="compositionally biased region" description="Basic and acidic residues" evidence="1">
    <location>
        <begin position="305"/>
        <end position="314"/>
    </location>
</feature>
<keyword evidence="2" id="KW-0472">Membrane</keyword>
<feature type="compositionally biased region" description="Low complexity" evidence="1">
    <location>
        <begin position="68"/>
        <end position="99"/>
    </location>
</feature>
<feature type="compositionally biased region" description="Acidic residues" evidence="1">
    <location>
        <begin position="51"/>
        <end position="67"/>
    </location>
</feature>
<name>A0A9P4QGB2_9PEZI</name>
<keyword evidence="5" id="KW-1185">Reference proteome</keyword>
<reference evidence="4" key="1">
    <citation type="journal article" date="2020" name="Stud. Mycol.">
        <title>101 Dothideomycetes genomes: a test case for predicting lifestyles and emergence of pathogens.</title>
        <authorList>
            <person name="Haridas S."/>
            <person name="Albert R."/>
            <person name="Binder M."/>
            <person name="Bloem J."/>
            <person name="Labutti K."/>
            <person name="Salamov A."/>
            <person name="Andreopoulos B."/>
            <person name="Baker S."/>
            <person name="Barry K."/>
            <person name="Bills G."/>
            <person name="Bluhm B."/>
            <person name="Cannon C."/>
            <person name="Castanera R."/>
            <person name="Culley D."/>
            <person name="Daum C."/>
            <person name="Ezra D."/>
            <person name="Gonzalez J."/>
            <person name="Henrissat B."/>
            <person name="Kuo A."/>
            <person name="Liang C."/>
            <person name="Lipzen A."/>
            <person name="Lutzoni F."/>
            <person name="Magnuson J."/>
            <person name="Mondo S."/>
            <person name="Nolan M."/>
            <person name="Ohm R."/>
            <person name="Pangilinan J."/>
            <person name="Park H.-J."/>
            <person name="Ramirez L."/>
            <person name="Alfaro M."/>
            <person name="Sun H."/>
            <person name="Tritt A."/>
            <person name="Yoshinaga Y."/>
            <person name="Zwiers L.-H."/>
            <person name="Turgeon B."/>
            <person name="Goodwin S."/>
            <person name="Spatafora J."/>
            <person name="Crous P."/>
            <person name="Grigoriev I."/>
        </authorList>
    </citation>
    <scope>NUCLEOTIDE SEQUENCE</scope>
    <source>
        <strain evidence="4">CBS 116435</strain>
    </source>
</reference>
<keyword evidence="2" id="KW-1133">Transmembrane helix</keyword>
<protein>
    <recommendedName>
        <fullName evidence="6">Mid2 domain-containing protein</fullName>
    </recommendedName>
</protein>
<feature type="region of interest" description="Disordered" evidence="1">
    <location>
        <begin position="48"/>
        <end position="201"/>
    </location>
</feature>
<evidence type="ECO:0000313" key="5">
    <source>
        <dbReference type="Proteomes" id="UP000799441"/>
    </source>
</evidence>
<feature type="compositionally biased region" description="Acidic residues" evidence="1">
    <location>
        <begin position="100"/>
        <end position="109"/>
    </location>
</feature>
<comment type="caution">
    <text evidence="4">The sequence shown here is derived from an EMBL/GenBank/DDBJ whole genome shotgun (WGS) entry which is preliminary data.</text>
</comment>
<evidence type="ECO:0000313" key="4">
    <source>
        <dbReference type="EMBL" id="KAF2724339.1"/>
    </source>
</evidence>
<evidence type="ECO:0000256" key="1">
    <source>
        <dbReference type="SAM" id="MobiDB-lite"/>
    </source>
</evidence>
<feature type="region of interest" description="Disordered" evidence="1">
    <location>
        <begin position="267"/>
        <end position="341"/>
    </location>
</feature>
<feature type="signal peptide" evidence="3">
    <location>
        <begin position="1"/>
        <end position="19"/>
    </location>
</feature>